<dbReference type="Proteomes" id="UP000632125">
    <property type="component" value="Unassembled WGS sequence"/>
</dbReference>
<gene>
    <name evidence="1" type="ORF">IDH41_06210</name>
</gene>
<dbReference type="RefSeq" id="WP_190859270.1">
    <property type="nucleotide sequence ID" value="NZ_JACXIY010000008.1"/>
</dbReference>
<protein>
    <submittedName>
        <fullName evidence="1">Uncharacterized protein</fullName>
    </submittedName>
</protein>
<evidence type="ECO:0000313" key="1">
    <source>
        <dbReference type="EMBL" id="MBD2868160.1"/>
    </source>
</evidence>
<keyword evidence="2" id="KW-1185">Reference proteome</keyword>
<reference evidence="1" key="1">
    <citation type="submission" date="2020-09" db="EMBL/GenBank/DDBJ databases">
        <title>A novel bacterium of genus Paenibacillus, isolated from South China Sea.</title>
        <authorList>
            <person name="Huang H."/>
            <person name="Mo K."/>
            <person name="Hu Y."/>
        </authorList>
    </citation>
    <scope>NUCLEOTIDE SEQUENCE</scope>
    <source>
        <strain evidence="1">IB182493</strain>
    </source>
</reference>
<proteinExistence type="predicted"/>
<name>A0A927H4R7_9BACL</name>
<accession>A0A927H4R7</accession>
<sequence length="179" mass="19371">MEHLNAAGPQELLRLLESEYLAAGFPVGRTGEADDPRYRPLVVPFDGIGEEERLLRLELCFLPHMEEAEAAGIAMLQSFATIAEGVPPGRFGDLLRLAARLNTILPLGAFGLFEDTGVVYYKHNALLLLDNGSAANVKAIDAQNGLILHLHQLYMEAFIGVAEGRLSAGEALDCLFPAD</sequence>
<comment type="caution">
    <text evidence="1">The sequence shown here is derived from an EMBL/GenBank/DDBJ whole genome shotgun (WGS) entry which is preliminary data.</text>
</comment>
<dbReference type="EMBL" id="JACXIY010000008">
    <property type="protein sequence ID" value="MBD2868160.1"/>
    <property type="molecule type" value="Genomic_DNA"/>
</dbReference>
<organism evidence="1 2">
    <name type="scientific">Paenibacillus arenilitoris</name>
    <dbReference type="NCBI Taxonomy" id="2772299"/>
    <lineage>
        <taxon>Bacteria</taxon>
        <taxon>Bacillati</taxon>
        <taxon>Bacillota</taxon>
        <taxon>Bacilli</taxon>
        <taxon>Bacillales</taxon>
        <taxon>Paenibacillaceae</taxon>
        <taxon>Paenibacillus</taxon>
    </lineage>
</organism>
<dbReference type="AlphaFoldDB" id="A0A927H4R7"/>
<evidence type="ECO:0000313" key="2">
    <source>
        <dbReference type="Proteomes" id="UP000632125"/>
    </source>
</evidence>